<dbReference type="Proteomes" id="UP000433181">
    <property type="component" value="Unassembled WGS sequence"/>
</dbReference>
<dbReference type="InterPro" id="IPR003594">
    <property type="entry name" value="HATPase_dom"/>
</dbReference>
<dbReference type="SMART" id="SM00388">
    <property type="entry name" value="HisKA"/>
    <property type="match status" value="1"/>
</dbReference>
<evidence type="ECO:0000256" key="11">
    <source>
        <dbReference type="ARBA" id="ARBA00023136"/>
    </source>
</evidence>
<evidence type="ECO:0000256" key="6">
    <source>
        <dbReference type="ARBA" id="ARBA00022679"/>
    </source>
</evidence>
<evidence type="ECO:0000256" key="3">
    <source>
        <dbReference type="ARBA" id="ARBA00012438"/>
    </source>
</evidence>
<keyword evidence="8 14" id="KW-0418">Kinase</keyword>
<evidence type="ECO:0000256" key="12">
    <source>
        <dbReference type="SAM" id="Phobius"/>
    </source>
</evidence>
<dbReference type="GO" id="GO:0000155">
    <property type="term" value="F:phosphorelay sensor kinase activity"/>
    <property type="evidence" value="ECO:0007669"/>
    <property type="project" value="InterPro"/>
</dbReference>
<sequence>MHRYLGIVGGALMAFILATGLIMGTTFAYFADVQRQQLKTETEMAALAVDELQAGYLAQLPEENYRVTWISPDGQVLYDSDMAASQMENHLEREEVQAAMRKGYGESQRYSGTMTVKMLYSAQRLADGSVLRLSMPQQTILMVIWDMALPIGFILLVVIGVSVAIAARETKKANQEETEAMRREFTANVSHELKTPLHSISGFAELLKNGMVMEQDTGYFAEKIYNEAQRMIKLVQDIIILSRLDEGQENTTRSSVNLYQLAEGVIANLEPMADKNGITIELIGQQVVMEGIPHLLNSMLFNICENAIKYNKPEGSVLVEVSEIAGHPRITVRDSGIGIPMRDRSRIFERFYRVDKSHSKEVGGTGLGLSIVKHAARLHNAKLDVDSIVGEGTLITVKF</sequence>
<feature type="transmembrane region" description="Helical" evidence="12">
    <location>
        <begin position="140"/>
        <end position="167"/>
    </location>
</feature>
<keyword evidence="15" id="KW-1185">Reference proteome</keyword>
<dbReference type="PRINTS" id="PR00344">
    <property type="entry name" value="BCTRLSENSOR"/>
</dbReference>
<evidence type="ECO:0000256" key="10">
    <source>
        <dbReference type="ARBA" id="ARBA00023012"/>
    </source>
</evidence>
<dbReference type="AlphaFoldDB" id="A0A6I2UD60"/>
<dbReference type="SUPFAM" id="SSF55874">
    <property type="entry name" value="ATPase domain of HSP90 chaperone/DNA topoisomerase II/histidine kinase"/>
    <property type="match status" value="1"/>
</dbReference>
<evidence type="ECO:0000313" key="15">
    <source>
        <dbReference type="Proteomes" id="UP000433181"/>
    </source>
</evidence>
<evidence type="ECO:0000259" key="13">
    <source>
        <dbReference type="PROSITE" id="PS50109"/>
    </source>
</evidence>
<protein>
    <recommendedName>
        <fullName evidence="3">histidine kinase</fullName>
        <ecNumber evidence="3">2.7.13.3</ecNumber>
    </recommendedName>
</protein>
<dbReference type="GO" id="GO:0004721">
    <property type="term" value="F:phosphoprotein phosphatase activity"/>
    <property type="evidence" value="ECO:0007669"/>
    <property type="project" value="TreeGrafter"/>
</dbReference>
<comment type="caution">
    <text evidence="14">The sequence shown here is derived from an EMBL/GenBank/DDBJ whole genome shotgun (WGS) entry which is preliminary data.</text>
</comment>
<dbReference type="SUPFAM" id="SSF47384">
    <property type="entry name" value="Homodimeric domain of signal transducing histidine kinase"/>
    <property type="match status" value="1"/>
</dbReference>
<dbReference type="EC" id="2.7.13.3" evidence="3"/>
<keyword evidence="12" id="KW-1133">Transmembrane helix</keyword>
<accession>A0A6I2UD60</accession>
<keyword evidence="4" id="KW-1003">Cell membrane</keyword>
<dbReference type="PROSITE" id="PS50109">
    <property type="entry name" value="HIS_KIN"/>
    <property type="match status" value="1"/>
</dbReference>
<reference evidence="14 15" key="1">
    <citation type="submission" date="2019-08" db="EMBL/GenBank/DDBJ databases">
        <title>In-depth cultivation of the pig gut microbiome towards novel bacterial diversity and tailored functional studies.</title>
        <authorList>
            <person name="Wylensek D."/>
            <person name="Hitch T.C.A."/>
            <person name="Clavel T."/>
        </authorList>
    </citation>
    <scope>NUCLEOTIDE SEQUENCE [LARGE SCALE GENOMIC DNA]</scope>
    <source>
        <strain evidence="14 15">WCA-693-APC-5D-A</strain>
    </source>
</reference>
<dbReference type="GO" id="GO:0005524">
    <property type="term" value="F:ATP binding"/>
    <property type="evidence" value="ECO:0007669"/>
    <property type="project" value="UniProtKB-KW"/>
</dbReference>
<evidence type="ECO:0000313" key="14">
    <source>
        <dbReference type="EMBL" id="MSU08657.1"/>
    </source>
</evidence>
<evidence type="ECO:0000256" key="7">
    <source>
        <dbReference type="ARBA" id="ARBA00022741"/>
    </source>
</evidence>
<dbReference type="PANTHER" id="PTHR45453:SF1">
    <property type="entry name" value="PHOSPHATE REGULON SENSOR PROTEIN PHOR"/>
    <property type="match status" value="1"/>
</dbReference>
<dbReference type="GO" id="GO:0005886">
    <property type="term" value="C:plasma membrane"/>
    <property type="evidence" value="ECO:0007669"/>
    <property type="project" value="UniProtKB-SubCell"/>
</dbReference>
<dbReference type="PANTHER" id="PTHR45453">
    <property type="entry name" value="PHOSPHATE REGULON SENSOR PROTEIN PHOR"/>
    <property type="match status" value="1"/>
</dbReference>
<dbReference type="Gene3D" id="3.30.565.10">
    <property type="entry name" value="Histidine kinase-like ATPase, C-terminal domain"/>
    <property type="match status" value="1"/>
</dbReference>
<dbReference type="RefSeq" id="WP_154406817.1">
    <property type="nucleotide sequence ID" value="NZ_VUNR01000010.1"/>
</dbReference>
<dbReference type="EMBL" id="VUNR01000010">
    <property type="protein sequence ID" value="MSU08657.1"/>
    <property type="molecule type" value="Genomic_DNA"/>
</dbReference>
<dbReference type="Pfam" id="PF02518">
    <property type="entry name" value="HATPase_c"/>
    <property type="match status" value="1"/>
</dbReference>
<dbReference type="FunFam" id="3.30.565.10:FF:000006">
    <property type="entry name" value="Sensor histidine kinase WalK"/>
    <property type="match status" value="1"/>
</dbReference>
<name>A0A6I2UD60_9FIRM</name>
<keyword evidence="9" id="KW-0067">ATP-binding</keyword>
<dbReference type="InterPro" id="IPR004358">
    <property type="entry name" value="Sig_transdc_His_kin-like_C"/>
</dbReference>
<comment type="subcellular location">
    <subcellularLocation>
        <location evidence="2">Cell membrane</location>
    </subcellularLocation>
</comment>
<dbReference type="GO" id="GO:0016036">
    <property type="term" value="P:cellular response to phosphate starvation"/>
    <property type="evidence" value="ECO:0007669"/>
    <property type="project" value="TreeGrafter"/>
</dbReference>
<keyword evidence="5" id="KW-0597">Phosphoprotein</keyword>
<evidence type="ECO:0000256" key="2">
    <source>
        <dbReference type="ARBA" id="ARBA00004236"/>
    </source>
</evidence>
<organism evidence="14 15">
    <name type="scientific">Anaerovibrio slackiae</name>
    <dbReference type="NCBI Taxonomy" id="2652309"/>
    <lineage>
        <taxon>Bacteria</taxon>
        <taxon>Bacillati</taxon>
        <taxon>Bacillota</taxon>
        <taxon>Negativicutes</taxon>
        <taxon>Selenomonadales</taxon>
        <taxon>Selenomonadaceae</taxon>
        <taxon>Anaerovibrio</taxon>
    </lineage>
</organism>
<evidence type="ECO:0000256" key="4">
    <source>
        <dbReference type="ARBA" id="ARBA00022475"/>
    </source>
</evidence>
<dbReference type="FunFam" id="1.10.287.130:FF:000008">
    <property type="entry name" value="Two-component sensor histidine kinase"/>
    <property type="match status" value="1"/>
</dbReference>
<keyword evidence="10" id="KW-0902">Two-component regulatory system</keyword>
<dbReference type="InterPro" id="IPR036890">
    <property type="entry name" value="HATPase_C_sf"/>
</dbReference>
<dbReference type="InterPro" id="IPR005467">
    <property type="entry name" value="His_kinase_dom"/>
</dbReference>
<proteinExistence type="predicted"/>
<dbReference type="InterPro" id="IPR003661">
    <property type="entry name" value="HisK_dim/P_dom"/>
</dbReference>
<dbReference type="Gene3D" id="1.10.287.130">
    <property type="match status" value="1"/>
</dbReference>
<evidence type="ECO:0000256" key="9">
    <source>
        <dbReference type="ARBA" id="ARBA00022840"/>
    </source>
</evidence>
<dbReference type="GeneID" id="96778588"/>
<keyword evidence="12" id="KW-0812">Transmembrane</keyword>
<dbReference type="InterPro" id="IPR050351">
    <property type="entry name" value="BphY/WalK/GraS-like"/>
</dbReference>
<evidence type="ECO:0000256" key="5">
    <source>
        <dbReference type="ARBA" id="ARBA00022553"/>
    </source>
</evidence>
<keyword evidence="11 12" id="KW-0472">Membrane</keyword>
<evidence type="ECO:0000256" key="1">
    <source>
        <dbReference type="ARBA" id="ARBA00000085"/>
    </source>
</evidence>
<evidence type="ECO:0000256" key="8">
    <source>
        <dbReference type="ARBA" id="ARBA00022777"/>
    </source>
</evidence>
<feature type="domain" description="Histidine kinase" evidence="13">
    <location>
        <begin position="188"/>
        <end position="399"/>
    </location>
</feature>
<comment type="catalytic activity">
    <reaction evidence="1">
        <text>ATP + protein L-histidine = ADP + protein N-phospho-L-histidine.</text>
        <dbReference type="EC" id="2.7.13.3"/>
    </reaction>
</comment>
<feature type="transmembrane region" description="Helical" evidence="12">
    <location>
        <begin position="6"/>
        <end position="30"/>
    </location>
</feature>
<dbReference type="SMART" id="SM00387">
    <property type="entry name" value="HATPase_c"/>
    <property type="match status" value="1"/>
</dbReference>
<dbReference type="InterPro" id="IPR036097">
    <property type="entry name" value="HisK_dim/P_sf"/>
</dbReference>
<dbReference type="CDD" id="cd00075">
    <property type="entry name" value="HATPase"/>
    <property type="match status" value="1"/>
</dbReference>
<keyword evidence="6" id="KW-0808">Transferase</keyword>
<dbReference type="CDD" id="cd00082">
    <property type="entry name" value="HisKA"/>
    <property type="match status" value="1"/>
</dbReference>
<gene>
    <name evidence="14" type="ORF">FYJ84_06620</name>
</gene>
<keyword evidence="7" id="KW-0547">Nucleotide-binding</keyword>
<dbReference type="Pfam" id="PF00512">
    <property type="entry name" value="HisKA"/>
    <property type="match status" value="1"/>
</dbReference>